<dbReference type="PANTHER" id="PTHR11439">
    <property type="entry name" value="GAG-POL-RELATED RETROTRANSPOSON"/>
    <property type="match status" value="1"/>
</dbReference>
<comment type="caution">
    <text evidence="5">The sequence shown here is derived from an EMBL/GenBank/DDBJ whole genome shotgun (WGS) entry which is preliminary data.</text>
</comment>
<feature type="region of interest" description="Disordered" evidence="3">
    <location>
        <begin position="2468"/>
        <end position="2589"/>
    </location>
</feature>
<dbReference type="InterPro" id="IPR012337">
    <property type="entry name" value="RNaseH-like_sf"/>
</dbReference>
<reference evidence="5" key="1">
    <citation type="journal article" date="2022" name="Int. J. Mol. Sci.">
        <title>Draft Genome of Tanacetum Coccineum: Genomic Comparison of Closely Related Tanacetum-Family Plants.</title>
        <authorList>
            <person name="Yamashiro T."/>
            <person name="Shiraishi A."/>
            <person name="Nakayama K."/>
            <person name="Satake H."/>
        </authorList>
    </citation>
    <scope>NUCLEOTIDE SEQUENCE</scope>
</reference>
<dbReference type="InterPro" id="IPR057670">
    <property type="entry name" value="SH3_retrovirus"/>
</dbReference>
<evidence type="ECO:0000256" key="1">
    <source>
        <dbReference type="ARBA" id="ARBA00022750"/>
    </source>
</evidence>
<dbReference type="CDD" id="cd09272">
    <property type="entry name" value="RNase_HI_RT_Ty1"/>
    <property type="match status" value="1"/>
</dbReference>
<feature type="compositionally biased region" description="Polar residues" evidence="3">
    <location>
        <begin position="906"/>
        <end position="944"/>
    </location>
</feature>
<dbReference type="Gene3D" id="3.30.420.10">
    <property type="entry name" value="Ribonuclease H-like superfamily/Ribonuclease H"/>
    <property type="match status" value="1"/>
</dbReference>
<keyword evidence="6" id="KW-1185">Reference proteome</keyword>
<dbReference type="Pfam" id="PF25597">
    <property type="entry name" value="SH3_retrovirus"/>
    <property type="match status" value="1"/>
</dbReference>
<dbReference type="Proteomes" id="UP001151760">
    <property type="component" value="Unassembled WGS sequence"/>
</dbReference>
<evidence type="ECO:0000256" key="2">
    <source>
        <dbReference type="SAM" id="Coils"/>
    </source>
</evidence>
<reference evidence="5" key="2">
    <citation type="submission" date="2022-01" db="EMBL/GenBank/DDBJ databases">
        <authorList>
            <person name="Yamashiro T."/>
            <person name="Shiraishi A."/>
            <person name="Satake H."/>
            <person name="Nakayama K."/>
        </authorList>
    </citation>
    <scope>NUCLEOTIDE SEQUENCE</scope>
</reference>
<feature type="compositionally biased region" description="Polar residues" evidence="3">
    <location>
        <begin position="2619"/>
        <end position="2628"/>
    </location>
</feature>
<dbReference type="SUPFAM" id="SSF56672">
    <property type="entry name" value="DNA/RNA polymerases"/>
    <property type="match status" value="2"/>
</dbReference>
<protein>
    <submittedName>
        <fullName evidence="5">Retrovirus-related pol polyprotein from transposon TNT 1-94</fullName>
    </submittedName>
</protein>
<proteinExistence type="predicted"/>
<feature type="compositionally biased region" description="Basic and acidic residues" evidence="3">
    <location>
        <begin position="2644"/>
        <end position="2657"/>
    </location>
</feature>
<dbReference type="InterPro" id="IPR054722">
    <property type="entry name" value="PolX-like_BBD"/>
</dbReference>
<feature type="region of interest" description="Disordered" evidence="3">
    <location>
        <begin position="2731"/>
        <end position="2750"/>
    </location>
</feature>
<feature type="compositionally biased region" description="Low complexity" evidence="3">
    <location>
        <begin position="2526"/>
        <end position="2536"/>
    </location>
</feature>
<feature type="compositionally biased region" description="Low complexity" evidence="3">
    <location>
        <begin position="2304"/>
        <end position="2321"/>
    </location>
</feature>
<feature type="region of interest" description="Disordered" evidence="3">
    <location>
        <begin position="2608"/>
        <end position="2678"/>
    </location>
</feature>
<evidence type="ECO:0000313" key="5">
    <source>
        <dbReference type="EMBL" id="GJT88758.1"/>
    </source>
</evidence>
<sequence length="3213" mass="361572">MLDRTDFESWQQPIRLYCLGKDNGENIMKSITEGPFKMGTFIQTRAEETEGALQPGKSSNKQLDKSLPTHLSSSLNRINHIIPQTNNQLRTSSNARNKATVQDGRVVVQDVRGRYNANNQGRPFQRNNARGNVVARNVGVLDEEQLLFLAGEQVTNFDDDVDDPNEKDLALNVDHIFEADQCDAFDSDVDEAPNIQTMFMVNLSSKDPIYDEAGPSYDSNTPFEHVVQSNVSSVQNDALMSIIDDMHEQGVQSMSANKQVKVVNDTLTSELERYKELVGVIKILETRLQEKDNTIRNLKAQVSNINDRSCETYNAKDVTALIEQNECVRVELERLSCAPPSLLFLPVKKQSVLVSLVTLSNHQEVLALGICSNTSTEASGSKPRSNTKKNRILPAKSENKKKLEDHPRTNNSVNATPTVKIVLNKGKQIWKPKGKLSDNSLNKTKRVWKATGKLFADIGYQWRPTGKKFTLGKLNCGYQWRPTGKKFTLGELCPLTKLSVKCLFIILLNQNRPQQKLGNRNSKLSTLDCFQMQVVQVVLWYLDSGCSKHMTGNRSKLKNFVEKFIGTVRFRNDHFGAIMGYGDYVIGDSVISRVLLYVASRSYAQSSLYRNFGFLILEILSESISYFVRDMTFFLGVAYFKGVGIFHQKSVPRTPQQNGIVERRNRTLVEAARTMLIFSKAPMFLWAAAVATACYTQNRSLIHTRHNKTPYELVHDKKPDLTFLRVFGALCYPTNDSKDLGKLQAKADIRIFVGYAPNRKGFRIYNKRTRRIMETIHVTFDELHQTMAPVHISSGPEPMSMTPGQFSSGLIPNQVHATNYVLPTDKDLELLFQHMFDEYFEVTRIDAPVPSATAVNAHVVPPGTSMSTTFAQDAPSTSFSPSSIGIQSPVIQLDVAVGPTIEDTPITQATLHPSNNIVTGEPGSAQSSSGDGSIAEPNQVTQPSDHLRKWSKDHPLDNIVGNPSRPVSTRKRLAFDALWCCFHTELSKVKPKNFKMAMTEDSWFEAMQNEIHEFDRLEVWVLVPKPKGVMIIALKWIYKVKLDEYGDVLKNKAQLVAKGYRQEEGIDFEESFAPVARIEAIRIFIANATTKNMIIYQMDVKTAFLNGDLQEEVFVSQPEGFEDPDNPTHVYRLKKALYGLKQAPRAWYDTLSKFLMANNFFKGAVDPTLFTRKSGKHILLVQIYVDDIIFASTDHNACNIFSKEMSSKFQMSMMGQMSFFLGLQVSQSPGGIFINQAKYALETLKKYGMDLSDPVDTPMVDRLKLDEDLKGIPVDQTRFRGMVGSLMYLTASRPDLVFAVCMCARYQAKPTKKHLEAIKRVFRYLKGTINMGLWYPKDNAMSLTAYADADHAGCQDSRRSTSGSAQFLGDRLVSWSSKKQRSTAISTTEAEYIAMSGCCAQILWMRSQLKDYGFEFNKIPLYCDNKSAIALLLQPSHVDIILNCGKFASCGFMKAVCPNLYYFIRTEEPTHEDTPINHDVLHPSHNLVTGDPGLAQSSSENVNSAEPNQVNYPPDHLRRWTKDHPLDNIVGNPSHPVSTRKQLASDALWCCFHTELSKVKPKNFKMAVIEDCWFQAMQDEIHEFDRLEVWELVPRPIYVMVIALKWIYKVKLDEYGDVLKNKARLVAKGYRQEEGIDFEESFAPVARIEAIRIFIANAATKNMIIYQMDVKTAFLNGDLQEEVFVSQPEGFEDQENPTHVYRLKKALYGLKQAPRAWYDTLSKFLLANNFFKGAVDPTLFTRKSGKHILLVQIYVDDIIFASTDHNACHIFSKEMNSKFQMSMMGQMSFFLGLQVSQSPGGIFINQAKYALETLKKYGMDLSDPVDTPMVDRLKLDEDLMGIPVDQTRFRGMVGSLMYLTASRPDLVFAVCMCARYQAKPTKKHFEAIKRVFRYLKGTINMGLWYPKDNAMSLTAYADADHAGCQDSRRSTSGSAQFLGDRLLKDYCTPQIKTLSTYFTFHPKQVENRVVELYFVETNYQLADILTKALPRERFEFLLPRLGMKSLTPETLRRLQEGEDKLQLGLMSGHGLLYIHALWDYSLKKMNTMAEQNVPAQPPTRTDEQIVPRSQWLIIGKSNLLFNAQKIQKNPIFQISVDILSNTNFFRAFTASASIPAIYVQQFWNTMKYDEKTGVYSCQVDEQWFDLSADLLRKALAITPVDPAHPFELPPSGNTVIDFVNQLGYPEPVEIVSNIRGIVTQTNVDHAELLWKEFTQGIQTFFSLKRTKPVCRTQKKVTPLHILMDCFPRNLKFVPKGETVEVFGMAIPDPLITEAIQQSSYYPKYLEMVAKNTKKTPQESASKQPATKRAPPKKPTTTTPVKPSKPAPAPTKKPSKRKLPQKIQKGKPSFQLVDEEEGEAHQQPEPQGEGDDPDLELAKKMSLDEHQEKREGGGTDADLEKAIKLSLDPSFLPQGQPPVGGVAIRDPVSETIPKLPEVVGKGKAKVTEEQAAHFLVDLSKKKSTTDQFILVKRDQAPHDSTTGPSSQPEDDTSEKVVQESSSTTDSERTESGTDASAPKVKKEQGEVTSSTVTSGVVIPVQTEDQAGSDAGKAHEALAGPDPEPMQEDQTGSDSGKEHVSLAGPNPEHMDDEFLATAYPKVHENLKLITDERVIEDNPESHSGSMSSMKNLEDTDNFGDQFLYDKPTEDDQEKSKVVDESDSTIPDPSHQTVTSTPPVIAPVTDFSSPKPSSLVTPPPINTEATTITTSLPEITPFIALQLRVARLEQEMSEVKKTDHSADSIKNQESEKSPKEIIIIKREQGEEKQESTYSIRSTDKVALEEFDLKSALFKHMNKNKTAKIENPANYHLYHALMEALIADEDAMDKEVDGTIEKFKARLVIQGLKQKSGINYFDTYALVARISTIRLLIAMASIHNLIIHQMDVKIAFLNGELDEEVYMNQPQGFIMSGNENKVQVDLTKELLPSRFSMKDMGEADVILGIRIKHKSNGIAISQSHYIEKVLKKLNYFDCTPITLIALQPNCFCCSKLKQYTSNPCLITDVTIQRVPELDQQYEDNSSTGAGLFPACGVIKEYLVNISKRRAIWSLNKDILKITILKTNTPYPSRKIRRIRACTHQRPQRNEAQYADTLPILLSFTHCGNKSILRVLRIILVILPEHPSETKVFHNEDGNPARANIKQALGSYERSHKGVKASANSDIVYFFTSAQDGDPLQDDVRLCLGDDLKKAQDHNQRQVKDESKDHYPKCTRYQMSMS</sequence>
<dbReference type="PROSITE" id="PS50994">
    <property type="entry name" value="INTEGRASE"/>
    <property type="match status" value="1"/>
</dbReference>
<feature type="compositionally biased region" description="Basic and acidic residues" evidence="3">
    <location>
        <begin position="2375"/>
        <end position="2401"/>
    </location>
</feature>
<dbReference type="SUPFAM" id="SSF53098">
    <property type="entry name" value="Ribonuclease H-like"/>
    <property type="match status" value="1"/>
</dbReference>
<evidence type="ECO:0000256" key="3">
    <source>
        <dbReference type="SAM" id="MobiDB-lite"/>
    </source>
</evidence>
<dbReference type="EMBL" id="BQNB010019761">
    <property type="protein sequence ID" value="GJT88758.1"/>
    <property type="molecule type" value="Genomic_DNA"/>
</dbReference>
<dbReference type="InterPro" id="IPR001584">
    <property type="entry name" value="Integrase_cat-core"/>
</dbReference>
<accession>A0ABQ5HLH1</accession>
<feature type="region of interest" description="Disordered" evidence="3">
    <location>
        <begin position="2292"/>
        <end position="2401"/>
    </location>
</feature>
<feature type="compositionally biased region" description="Basic and acidic residues" evidence="3">
    <location>
        <begin position="2608"/>
        <end position="2618"/>
    </location>
</feature>
<feature type="compositionally biased region" description="Basic and acidic residues" evidence="3">
    <location>
        <begin position="397"/>
        <end position="408"/>
    </location>
</feature>
<keyword evidence="1" id="KW-0645">Protease</keyword>
<feature type="coiled-coil region" evidence="2">
    <location>
        <begin position="281"/>
        <end position="308"/>
    </location>
</feature>
<gene>
    <name evidence="5" type="ORF">Tco_1070475</name>
</gene>
<dbReference type="InterPro" id="IPR013103">
    <property type="entry name" value="RVT_2"/>
</dbReference>
<keyword evidence="1" id="KW-0064">Aspartyl protease</keyword>
<dbReference type="Pfam" id="PF07727">
    <property type="entry name" value="RVT_2"/>
    <property type="match status" value="4"/>
</dbReference>
<feature type="region of interest" description="Disordered" evidence="3">
    <location>
        <begin position="48"/>
        <end position="67"/>
    </location>
</feature>
<feature type="region of interest" description="Disordered" evidence="3">
    <location>
        <begin position="374"/>
        <end position="415"/>
    </location>
</feature>
<feature type="compositionally biased region" description="Polar residues" evidence="3">
    <location>
        <begin position="374"/>
        <end position="384"/>
    </location>
</feature>
<dbReference type="InterPro" id="IPR036397">
    <property type="entry name" value="RNaseH_sf"/>
</dbReference>
<evidence type="ECO:0000259" key="4">
    <source>
        <dbReference type="PROSITE" id="PS50994"/>
    </source>
</evidence>
<organism evidence="5 6">
    <name type="scientific">Tanacetum coccineum</name>
    <dbReference type="NCBI Taxonomy" id="301880"/>
    <lineage>
        <taxon>Eukaryota</taxon>
        <taxon>Viridiplantae</taxon>
        <taxon>Streptophyta</taxon>
        <taxon>Embryophyta</taxon>
        <taxon>Tracheophyta</taxon>
        <taxon>Spermatophyta</taxon>
        <taxon>Magnoliopsida</taxon>
        <taxon>eudicotyledons</taxon>
        <taxon>Gunneridae</taxon>
        <taxon>Pentapetalae</taxon>
        <taxon>asterids</taxon>
        <taxon>campanulids</taxon>
        <taxon>Asterales</taxon>
        <taxon>Asteraceae</taxon>
        <taxon>Asteroideae</taxon>
        <taxon>Anthemideae</taxon>
        <taxon>Anthemidinae</taxon>
        <taxon>Tanacetum</taxon>
    </lineage>
</organism>
<feature type="compositionally biased region" description="Polar residues" evidence="3">
    <location>
        <begin position="2477"/>
        <end position="2486"/>
    </location>
</feature>
<dbReference type="PANTHER" id="PTHR11439:SF495">
    <property type="entry name" value="REVERSE TRANSCRIPTASE, RNA-DEPENDENT DNA POLYMERASE-RELATED"/>
    <property type="match status" value="1"/>
</dbReference>
<dbReference type="InterPro" id="IPR043502">
    <property type="entry name" value="DNA/RNA_pol_sf"/>
</dbReference>
<keyword evidence="2" id="KW-0175">Coiled coil</keyword>
<dbReference type="Pfam" id="PF22936">
    <property type="entry name" value="Pol_BBD"/>
    <property type="match status" value="1"/>
</dbReference>
<feature type="domain" description="Integrase catalytic" evidence="4">
    <location>
        <begin position="547"/>
        <end position="718"/>
    </location>
</feature>
<name>A0ABQ5HLH1_9ASTR</name>
<feature type="region of interest" description="Disordered" evidence="3">
    <location>
        <begin position="906"/>
        <end position="963"/>
    </location>
</feature>
<feature type="compositionally biased region" description="Basic and acidic residues" evidence="3">
    <location>
        <begin position="945"/>
        <end position="956"/>
    </location>
</feature>
<keyword evidence="1" id="KW-0378">Hydrolase</keyword>
<feature type="compositionally biased region" description="Polar residues" evidence="3">
    <location>
        <begin position="2661"/>
        <end position="2675"/>
    </location>
</feature>
<evidence type="ECO:0000313" key="6">
    <source>
        <dbReference type="Proteomes" id="UP001151760"/>
    </source>
</evidence>